<name>A0ABY8UGA6_TETOB</name>
<feature type="compositionally biased region" description="Low complexity" evidence="2">
    <location>
        <begin position="461"/>
        <end position="470"/>
    </location>
</feature>
<proteinExistence type="predicted"/>
<reference evidence="3 4" key="1">
    <citation type="submission" date="2023-05" db="EMBL/GenBank/DDBJ databases">
        <title>A 100% complete, gapless, phased diploid assembly of the Scenedesmus obliquus UTEX 3031 genome.</title>
        <authorList>
            <person name="Biondi T.C."/>
            <person name="Hanschen E.R."/>
            <person name="Kwon T."/>
            <person name="Eng W."/>
            <person name="Kruse C.P.S."/>
            <person name="Koehler S.I."/>
            <person name="Kunde Y."/>
            <person name="Gleasner C.D."/>
            <person name="You Mak K.T."/>
            <person name="Polle J."/>
            <person name="Hovde B.T."/>
            <person name="Starkenburg S.R."/>
        </authorList>
    </citation>
    <scope>NUCLEOTIDE SEQUENCE [LARGE SCALE GENOMIC DNA]</scope>
    <source>
        <strain evidence="3 4">DOE0152z</strain>
    </source>
</reference>
<evidence type="ECO:0000256" key="2">
    <source>
        <dbReference type="SAM" id="MobiDB-lite"/>
    </source>
</evidence>
<dbReference type="EMBL" id="CP126219">
    <property type="protein sequence ID" value="WIA20414.1"/>
    <property type="molecule type" value="Genomic_DNA"/>
</dbReference>
<feature type="compositionally biased region" description="Low complexity" evidence="2">
    <location>
        <begin position="337"/>
        <end position="360"/>
    </location>
</feature>
<feature type="region of interest" description="Disordered" evidence="2">
    <location>
        <begin position="797"/>
        <end position="849"/>
    </location>
</feature>
<dbReference type="Proteomes" id="UP001244341">
    <property type="component" value="Chromosome 12b"/>
</dbReference>
<organism evidence="3 4">
    <name type="scientific">Tetradesmus obliquus</name>
    <name type="common">Green alga</name>
    <name type="synonym">Acutodesmus obliquus</name>
    <dbReference type="NCBI Taxonomy" id="3088"/>
    <lineage>
        <taxon>Eukaryota</taxon>
        <taxon>Viridiplantae</taxon>
        <taxon>Chlorophyta</taxon>
        <taxon>core chlorophytes</taxon>
        <taxon>Chlorophyceae</taxon>
        <taxon>CS clade</taxon>
        <taxon>Sphaeropleales</taxon>
        <taxon>Scenedesmaceae</taxon>
        <taxon>Tetradesmus</taxon>
    </lineage>
</organism>
<feature type="region of interest" description="Disordered" evidence="2">
    <location>
        <begin position="444"/>
        <end position="470"/>
    </location>
</feature>
<evidence type="ECO:0000313" key="3">
    <source>
        <dbReference type="EMBL" id="WIA20414.1"/>
    </source>
</evidence>
<sequence length="1336" mass="137552">MGSNGPGSAPGPLQSVIAGCRAELAGLYAEVAADGAKKARRWQDESPMLESYIQALTGTREILQREAKQMSAEIANLKAFLDKKAAAEAAQQDPALAGNDVAILREQLSGLQCKLEQLDTQLQQLVAQLAGDSTVRPEERSIHETQLVVLQDTRRLLQAEAAAVAAELKRRESAARLESNKHSAAELGLSDLGRLTEQLAATEARLDRAKLDSYFPKIKGFRFSGGGNGVYFACKDLHLFSGGGNGVYFACKDLHLCEVSAAFSLELEALPDQQQQQQQQQVRLKVGLSGISSSSSGQEFKQQQHAHEQQQQAKAAARATSLKRMQPQPQPPPLYRSGSSSAAQAAAQQQTAAASNGNQAMPHQSPAKQQADGSSTATDAASGVGGTPVNGACAAAAAAAAAAGAAGGSFGPASSSSSSSSSSRRGAAVAKFIGKLSDKKDSLKQAIKAASHDGAAGGPLQGMQRQGQGQQIPGFSRLAGAFSDKAAAFGGRSAAAAAAGSSSPGGSMGHEQDGQLKARLHGMRGKLGGLMADSKAKLADSRAKLAQSKLLNESRAAAKHLLADSKVLLEESKAGLKTKLADSKGSAGRRGVVVMLLAEGLEVVGEKGTKVPNIRAAQLGLEVEAVLSATLTYSPLLGWQSSGLSFEVLSLERQVQGSNLPLPKTLIKSLLNVVLPSVFTKLLLTSLPHELGKFILDSSAAAAAAGISSSSSSKSGPAGVWLAGEVSLAGPPTACLSANLTRTAADIPRGKADIRDFVKELRIAQKARALLDLPEPRHAKALALLLNPGPYSLVPGPSGFSSSPGQGSATAAAAAAGPNPGGVPLNGGTAADLSSSSSSSSSNTTTASLGSGLSVTLNDLCRFYLAHSDSPAWERICGPVRLSCGLRRLLLSLDVGAGLAAARHYCQRAAKEFAENAKGEDALLLLQRPLSMQLELLHLWHGALAAQLAAFAQQFRGAGGRLLLAADRAGFSAAAEGCSYEGPLRLEVPLPLLADLSAGSCVFQLALPDPRSAVPTLASKICFVAAALAKAAFGTCEDEQEALREVAAAEALAAIEAAGDAGHSIEVPPTQASELEALLAAWSQQALQQQQQQLGLVLDERRLKELLAGGIQDANLVGGLLGCFGQLFTATLAPGWQKDSPGAAADSLSRSSSSASAAAAAANIDISSGKEADQKSDQLQQKSEPCGMLTVRNNDVTRVRAELESASFVSAVAPRIAVRLLHIVALAVVLKFLPGSGSSSKRLEYVNKVFGHVAEYLGRDCLDLLLCLDVAAASSEAGGLQVSVQGVSPAAAGGGSSSSGGAVCRSGSPSWPVYVINDVNLLTVLDTVKLIMDYSS</sequence>
<evidence type="ECO:0000313" key="4">
    <source>
        <dbReference type="Proteomes" id="UP001244341"/>
    </source>
</evidence>
<feature type="region of interest" description="Disordered" evidence="2">
    <location>
        <begin position="293"/>
        <end position="382"/>
    </location>
</feature>
<accession>A0ABY8UGA6</accession>
<keyword evidence="1" id="KW-0175">Coiled coil</keyword>
<protein>
    <submittedName>
        <fullName evidence="3">Uncharacterized protein</fullName>
    </submittedName>
</protein>
<gene>
    <name evidence="3" type="ORF">OEZ85_004831</name>
</gene>
<feature type="compositionally biased region" description="Low complexity" evidence="2">
    <location>
        <begin position="293"/>
        <end position="317"/>
    </location>
</feature>
<keyword evidence="4" id="KW-1185">Reference proteome</keyword>
<dbReference type="PANTHER" id="PTHR43941">
    <property type="entry name" value="STRUCTURAL MAINTENANCE OF CHROMOSOMES PROTEIN 2"/>
    <property type="match status" value="1"/>
</dbReference>
<feature type="compositionally biased region" description="Low complexity" evidence="2">
    <location>
        <begin position="371"/>
        <end position="382"/>
    </location>
</feature>
<evidence type="ECO:0000256" key="1">
    <source>
        <dbReference type="SAM" id="Coils"/>
    </source>
</evidence>
<feature type="coiled-coil region" evidence="1">
    <location>
        <begin position="53"/>
        <end position="128"/>
    </location>
</feature>
<dbReference type="PANTHER" id="PTHR43941:SF1">
    <property type="entry name" value="STRUCTURAL MAINTENANCE OF CHROMOSOMES PROTEIN 2"/>
    <property type="match status" value="1"/>
</dbReference>